<proteinExistence type="predicted"/>
<dbReference type="OrthoDB" id="1360319at2"/>
<dbReference type="AlphaFoldDB" id="A0A2S1YT48"/>
<dbReference type="RefSeq" id="WP_109194653.1">
    <property type="nucleotide sequence ID" value="NZ_CP029255.1"/>
</dbReference>
<organism evidence="1 2">
    <name type="scientific">Flavobacterium crocinum</name>
    <dbReference type="NCBI Taxonomy" id="2183896"/>
    <lineage>
        <taxon>Bacteria</taxon>
        <taxon>Pseudomonadati</taxon>
        <taxon>Bacteroidota</taxon>
        <taxon>Flavobacteriia</taxon>
        <taxon>Flavobacteriales</taxon>
        <taxon>Flavobacteriaceae</taxon>
        <taxon>Flavobacterium</taxon>
    </lineage>
</organism>
<dbReference type="Proteomes" id="UP000245250">
    <property type="component" value="Chromosome"/>
</dbReference>
<evidence type="ECO:0000313" key="2">
    <source>
        <dbReference type="Proteomes" id="UP000245250"/>
    </source>
</evidence>
<sequence length="160" mass="18435">MKKKIIIVLLLLGFQGFCQNEIDSLEDQIRVEIFGKCFSQLKPLPEVKNRAKLNKIPFCSLYQCVRYVQYVEYEEKIQNAILKRAVEIAALLYKNETPIYLISGMNSSDKALIKNINLKDDNKLVYISVAECISSSTLDRIQEVVNNETTRLIKSKKIKN</sequence>
<keyword evidence="2" id="KW-1185">Reference proteome</keyword>
<accession>A0A2S1YT48</accession>
<dbReference type="KEGG" id="fcr:HYN56_24815"/>
<dbReference type="EMBL" id="CP029255">
    <property type="protein sequence ID" value="AWK07277.1"/>
    <property type="molecule type" value="Genomic_DNA"/>
</dbReference>
<evidence type="ECO:0000313" key="1">
    <source>
        <dbReference type="EMBL" id="AWK07277.1"/>
    </source>
</evidence>
<reference evidence="1 2" key="1">
    <citation type="submission" date="2018-05" db="EMBL/GenBank/DDBJ databases">
        <title>Genome sequencing of Flavobacterium sp. HYN0056.</title>
        <authorList>
            <person name="Yi H."/>
            <person name="Baek C."/>
        </authorList>
    </citation>
    <scope>NUCLEOTIDE SEQUENCE [LARGE SCALE GENOMIC DNA]</scope>
    <source>
        <strain evidence="1 2">HYN0056</strain>
    </source>
</reference>
<name>A0A2S1YT48_9FLAO</name>
<gene>
    <name evidence="1" type="ORF">HYN56_24815</name>
</gene>
<protein>
    <submittedName>
        <fullName evidence="1">Uncharacterized protein</fullName>
    </submittedName>
</protein>